<protein>
    <recommendedName>
        <fullName evidence="4">Methyltransferase type 11 domain-containing protein</fullName>
    </recommendedName>
</protein>
<name>A0A8J5PCL4_FUSOX</name>
<gene>
    <name evidence="2" type="ORF">Forpi1262_v015428</name>
</gene>
<sequence length="122" mass="13428">MSWFLLKDRSRDTHGILIEARLILKPGGFIELSILDVDLNNIGNWNRRTVRRLKGRTNEKSPDTSLRSTVDLIVRLLGKVGFTTIKAARVGVSIASSVTRSDSKADKGKAAAEKKNNPPSLS</sequence>
<dbReference type="EMBL" id="JAELUR010000015">
    <property type="protein sequence ID" value="KAG7423638.1"/>
    <property type="molecule type" value="Genomic_DNA"/>
</dbReference>
<evidence type="ECO:0000313" key="2">
    <source>
        <dbReference type="EMBL" id="KAG7423638.1"/>
    </source>
</evidence>
<feature type="compositionally biased region" description="Basic and acidic residues" evidence="1">
    <location>
        <begin position="101"/>
        <end position="116"/>
    </location>
</feature>
<feature type="region of interest" description="Disordered" evidence="1">
    <location>
        <begin position="98"/>
        <end position="122"/>
    </location>
</feature>
<dbReference type="AlphaFoldDB" id="A0A8J5PCL4"/>
<dbReference type="Proteomes" id="UP000693942">
    <property type="component" value="Unassembled WGS sequence"/>
</dbReference>
<proteinExistence type="predicted"/>
<accession>A0A8J5PCL4</accession>
<organism evidence="2 3">
    <name type="scientific">Fusarium oxysporum f. sp. raphani</name>
    <dbReference type="NCBI Taxonomy" id="96318"/>
    <lineage>
        <taxon>Eukaryota</taxon>
        <taxon>Fungi</taxon>
        <taxon>Dikarya</taxon>
        <taxon>Ascomycota</taxon>
        <taxon>Pezizomycotina</taxon>
        <taxon>Sordariomycetes</taxon>
        <taxon>Hypocreomycetidae</taxon>
        <taxon>Hypocreales</taxon>
        <taxon>Nectriaceae</taxon>
        <taxon>Fusarium</taxon>
        <taxon>Fusarium oxysporum species complex</taxon>
    </lineage>
</organism>
<evidence type="ECO:0008006" key="4">
    <source>
        <dbReference type="Google" id="ProtNLM"/>
    </source>
</evidence>
<evidence type="ECO:0000313" key="3">
    <source>
        <dbReference type="Proteomes" id="UP000693942"/>
    </source>
</evidence>
<evidence type="ECO:0000256" key="1">
    <source>
        <dbReference type="SAM" id="MobiDB-lite"/>
    </source>
</evidence>
<comment type="caution">
    <text evidence="2">The sequence shown here is derived from an EMBL/GenBank/DDBJ whole genome shotgun (WGS) entry which is preliminary data.</text>
</comment>
<reference evidence="2" key="1">
    <citation type="submission" date="2021-04" db="EMBL/GenBank/DDBJ databases">
        <title>First draft genome resource for Brassicaceae pathogens Fusarium oxysporum f. sp. raphani and Fusarium oxysporum f. sp. rapae.</title>
        <authorList>
            <person name="Asai S."/>
        </authorList>
    </citation>
    <scope>NUCLEOTIDE SEQUENCE</scope>
    <source>
        <strain evidence="2">Tf1262</strain>
    </source>
</reference>